<comment type="similarity">
    <text evidence="2">Belongs to the zinc-containing alcohol dehydrogenase family.</text>
</comment>
<dbReference type="SUPFAM" id="SSF51735">
    <property type="entry name" value="NAD(P)-binding Rossmann-fold domains"/>
    <property type="match status" value="1"/>
</dbReference>
<sequence length="1526" mass="167343">MSGILGWIKPSASSPSKRLSPYLLQISRCISYHAPVLRPRFLLNERARRLKRIGLRATPQAMTMSNSMRVQMYSQKTSNNVFALNGRVNNLRKRVSFSGTQDGPEGNAKQNVIPIGLITPETKDGKDLKIVIVPLDIAGMNAEDLKSTLESINHLRKYANQIEAFSSSMVDDFNEMMQNANTEVQRELKAATAAAEEAEEQALQEQQQQQQPHSSAGDVEFWKSYTIPPSAEDSNIDAIAKDTMAQEGSSAALASTGSILTTSSLPLAAPATKTAKLPKTTQPKVQTQDQAKAHTQAKVQIQSEEQDQPQGQTPVEQTQAPQPLPKTLPVHDPVQAQPQGSSSSSQLMAQPPEPEADAECDLNEVKISVPRTLSDRLNELAISSMELSFEMDMTNVHDAIECKQTGQQVLVPNNPVVSMNTRVELATPGLAEQTVPLRFNALIAGVVNIDVEKLNLESMTEDQVPDFNDDVTSLAANLCSAALENGLCADQSAFHKGDLVDDNNPMELSDKQLSEMTDQELVSLKEQYAVRLSELQSELSAVEQMDPAATVSAIARSLNPQRELPQISPKARAALNRSQTQKHMKPTMQAMAEPEEEFQGPMLRDGCKHGVIKPKKKCKKTCPLGDPCKEDKCKRPKKGSKKARKKKASLGASEIRASGGKSSCGGKKDAKKDPCAKKDGKGDKKKDPCAKFKKGGDKKKDPCGKKDDKKKDPCGKKGGKGDKKKKDPCAKFKSGEKKDPCAKKDDKKKDPCGKKGGKDDKKKKDPCAKFKSGEKKDPCAKKDDKKKDPCGKKGGKDDKKKKDPCAKFKSGEKKDPCAKKDDKKKDPCGKKDDKKKDPCAKFKKGGDKKKDPCAKKDDKKKDPCGKKDDKKKDPCAKFKKGGDKKKDPCAKKDNKKDPCGKKDDKKKDPCAKFKKGGDKKKDPCAKKGDKKKDPCAKKDDKKKDPCGKKGGKGDGKKKDPCAKFKKGGDKKDPCSKKYSTFASPCRIDGLNDPVCRIGDTCQTAVAASHYSGHAAAPARYLIYSTLVRRHYGGKPTKTQLCGLAAGDVLTWQRGYAKKDGKKEDGGKCAALDQKLPLNRGKDKKARNELRTDCYVDGEECPKNWCTGNCAKVRFPRKKCDKNKKKKSGKKHKSGKEGNKLLSLESVPALALAQRQRWNTRDFTCQAETQLGNDRTGYMIHVPRRYEIEMLEVPLPCPKEYETIIRVGSVALSGSDIHIYENGNEDMKELTLGHEATGFVEEVGSRVQNLQLGDRVVCEATITCGSCDLCKEGRYQMCERLWYKGFLGTHQIHHADLCHRLPDNITMEEGSLIQTLASACAACLKAGILPISNVLIIGSGCTTIAAGLVAKALSAKQVTIATNMEATQHMATREFGLDCVLYGTNGMYSEELEAIYCKARDWPNVVINFAISAQTMNLSIMALKPCGICVLAECASEVASFNTVDLLMKNIKMRPSFRCANMYPIALQLMASRLAPMRKLIGKTYHITKVDAAFQEAQHESNTGIKKIIVNCSKADTGPRTLRRRKV</sequence>
<evidence type="ECO:0000256" key="4">
    <source>
        <dbReference type="ARBA" id="ARBA00022833"/>
    </source>
</evidence>
<dbReference type="GO" id="GO:0006062">
    <property type="term" value="P:sorbitol catabolic process"/>
    <property type="evidence" value="ECO:0007669"/>
    <property type="project" value="TreeGrafter"/>
</dbReference>
<feature type="region of interest" description="Disordered" evidence="8">
    <location>
        <begin position="560"/>
        <end position="585"/>
    </location>
</feature>
<organism evidence="10 11">
    <name type="scientific">Drosophila pseudoobscura pseudoobscura</name>
    <name type="common">Fruit fly</name>
    <dbReference type="NCBI Taxonomy" id="46245"/>
    <lineage>
        <taxon>Eukaryota</taxon>
        <taxon>Metazoa</taxon>
        <taxon>Ecdysozoa</taxon>
        <taxon>Arthropoda</taxon>
        <taxon>Hexapoda</taxon>
        <taxon>Insecta</taxon>
        <taxon>Pterygota</taxon>
        <taxon>Neoptera</taxon>
        <taxon>Endopterygota</taxon>
        <taxon>Diptera</taxon>
        <taxon>Brachycera</taxon>
        <taxon>Muscomorpha</taxon>
        <taxon>Ephydroidea</taxon>
        <taxon>Drosophilidae</taxon>
        <taxon>Drosophila</taxon>
        <taxon>Sophophora</taxon>
    </lineage>
</organism>
<feature type="compositionally biased region" description="Polar residues" evidence="8">
    <location>
        <begin position="297"/>
        <end position="321"/>
    </location>
</feature>
<dbReference type="Proteomes" id="UP000001819">
    <property type="component" value="Chromosome 2"/>
</dbReference>
<feature type="region of interest" description="Disordered" evidence="8">
    <location>
        <begin position="272"/>
        <end position="363"/>
    </location>
</feature>
<dbReference type="Pfam" id="PF08240">
    <property type="entry name" value="ADH_N"/>
    <property type="match status" value="1"/>
</dbReference>
<dbReference type="GO" id="GO:0003939">
    <property type="term" value="F:L-iditol 2-dehydrogenase (NAD+) activity"/>
    <property type="evidence" value="ECO:0007669"/>
    <property type="project" value="TreeGrafter"/>
</dbReference>
<evidence type="ECO:0000313" key="11">
    <source>
        <dbReference type="RefSeq" id="XP_002138011.2"/>
    </source>
</evidence>
<dbReference type="InterPro" id="IPR036291">
    <property type="entry name" value="NAD(P)-bd_dom_sf"/>
</dbReference>
<evidence type="ECO:0000313" key="10">
    <source>
        <dbReference type="Proteomes" id="UP000001819"/>
    </source>
</evidence>
<dbReference type="Gene3D" id="3.90.180.10">
    <property type="entry name" value="Medium-chain alcohol dehydrogenases, catalytic domain"/>
    <property type="match status" value="1"/>
</dbReference>
<feature type="compositionally biased region" description="Low complexity" evidence="8">
    <location>
        <begin position="272"/>
        <end position="284"/>
    </location>
</feature>
<proteinExistence type="inferred from homology"/>
<dbReference type="KEGG" id="dpo:6897909"/>
<evidence type="ECO:0000256" key="2">
    <source>
        <dbReference type="ARBA" id="ARBA00008072"/>
    </source>
</evidence>
<keyword evidence="10" id="KW-1185">Reference proteome</keyword>
<comment type="cofactor">
    <cofactor evidence="1">
        <name>Zn(2+)</name>
        <dbReference type="ChEBI" id="CHEBI:29105"/>
    </cofactor>
</comment>
<evidence type="ECO:0000259" key="9">
    <source>
        <dbReference type="Pfam" id="PF08240"/>
    </source>
</evidence>
<feature type="domain" description="Alcohol dehydrogenase-like N-terminal" evidence="9">
    <location>
        <begin position="1200"/>
        <end position="1302"/>
    </location>
</feature>
<evidence type="ECO:0000256" key="3">
    <source>
        <dbReference type="ARBA" id="ARBA00022723"/>
    </source>
</evidence>
<keyword evidence="4" id="KW-0862">Zinc</keyword>
<name>A0A6I8V3T4_DROPS</name>
<gene>
    <name evidence="11" type="primary">LOC6897909</name>
</gene>
<keyword evidence="3" id="KW-0479">Metal-binding</keyword>
<feature type="compositionally biased region" description="Low complexity" evidence="8">
    <location>
        <begin position="333"/>
        <end position="350"/>
    </location>
</feature>
<dbReference type="InterPro" id="IPR011032">
    <property type="entry name" value="GroES-like_sf"/>
</dbReference>
<dbReference type="RefSeq" id="XP_002138011.2">
    <property type="nucleotide sequence ID" value="XM_002137975.3"/>
</dbReference>
<dbReference type="PROSITE" id="PS00059">
    <property type="entry name" value="ADH_ZINC"/>
    <property type="match status" value="1"/>
</dbReference>
<protein>
    <recommendedName>
        <fullName evidence="6">Sorbitol dehydrogenase</fullName>
    </recommendedName>
    <alternativeName>
        <fullName evidence="7">Polyol dehydrogenase</fullName>
    </alternativeName>
</protein>
<dbReference type="PANTHER" id="PTHR43161:SF9">
    <property type="entry name" value="SORBITOL DEHYDROGENASE"/>
    <property type="match status" value="1"/>
</dbReference>
<reference evidence="10" key="1">
    <citation type="submission" date="2024-06" db="UniProtKB">
        <authorList>
            <consortium name="RefSeq"/>
        </authorList>
    </citation>
    <scope>NUCLEOTIDE SEQUENCE [LARGE SCALE GENOMIC DNA]</scope>
    <source>
        <strain evidence="10">MV2-25</strain>
    </source>
</reference>
<dbReference type="InParanoid" id="A0A6I8V3T4"/>
<dbReference type="Gene3D" id="3.40.50.720">
    <property type="entry name" value="NAD(P)-binding Rossmann-like Domain"/>
    <property type="match status" value="1"/>
</dbReference>
<evidence type="ECO:0000256" key="7">
    <source>
        <dbReference type="ARBA" id="ARBA00032485"/>
    </source>
</evidence>
<evidence type="ECO:0000256" key="6">
    <source>
        <dbReference type="ARBA" id="ARBA00026132"/>
    </source>
</evidence>
<feature type="region of interest" description="Disordered" evidence="8">
    <location>
        <begin position="630"/>
        <end position="975"/>
    </location>
</feature>
<feature type="region of interest" description="Disordered" evidence="8">
    <location>
        <begin position="184"/>
        <end position="218"/>
    </location>
</feature>
<evidence type="ECO:0000256" key="5">
    <source>
        <dbReference type="ARBA" id="ARBA00023002"/>
    </source>
</evidence>
<accession>A0A6I8V3T4</accession>
<dbReference type="InterPro" id="IPR013154">
    <property type="entry name" value="ADH-like_N"/>
</dbReference>
<feature type="compositionally biased region" description="Basic and acidic residues" evidence="8">
    <location>
        <begin position="666"/>
        <end position="975"/>
    </location>
</feature>
<evidence type="ECO:0000256" key="8">
    <source>
        <dbReference type="SAM" id="MobiDB-lite"/>
    </source>
</evidence>
<dbReference type="GO" id="GO:0008270">
    <property type="term" value="F:zinc ion binding"/>
    <property type="evidence" value="ECO:0007669"/>
    <property type="project" value="InterPro"/>
</dbReference>
<keyword evidence="5" id="KW-0560">Oxidoreductase</keyword>
<evidence type="ECO:0000256" key="1">
    <source>
        <dbReference type="ARBA" id="ARBA00001947"/>
    </source>
</evidence>
<dbReference type="InterPro" id="IPR002328">
    <property type="entry name" value="ADH_Zn_CS"/>
</dbReference>
<dbReference type="PANTHER" id="PTHR43161">
    <property type="entry name" value="SORBITOL DEHYDROGENASE"/>
    <property type="match status" value="1"/>
</dbReference>
<reference evidence="11" key="2">
    <citation type="submission" date="2025-08" db="UniProtKB">
        <authorList>
            <consortium name="RefSeq"/>
        </authorList>
    </citation>
    <scope>IDENTIFICATION</scope>
    <source>
        <strain evidence="11">MV-25-SWS-2005</strain>
        <tissue evidence="11">Whole body</tissue>
    </source>
</reference>
<feature type="compositionally biased region" description="Basic residues" evidence="8">
    <location>
        <begin position="634"/>
        <end position="648"/>
    </location>
</feature>
<dbReference type="SUPFAM" id="SSF50129">
    <property type="entry name" value="GroES-like"/>
    <property type="match status" value="1"/>
</dbReference>